<proteinExistence type="predicted"/>
<protein>
    <recommendedName>
        <fullName evidence="3">K Homology domain-containing protein</fullName>
    </recommendedName>
</protein>
<organism evidence="4 5">
    <name type="scientific">Dunaliella salina</name>
    <name type="common">Green alga</name>
    <name type="synonym">Protococcus salinus</name>
    <dbReference type="NCBI Taxonomy" id="3046"/>
    <lineage>
        <taxon>Eukaryota</taxon>
        <taxon>Viridiplantae</taxon>
        <taxon>Chlorophyta</taxon>
        <taxon>core chlorophytes</taxon>
        <taxon>Chlorophyceae</taxon>
        <taxon>CS clade</taxon>
        <taxon>Chlamydomonadales</taxon>
        <taxon>Dunaliellaceae</taxon>
        <taxon>Dunaliella</taxon>
    </lineage>
</organism>
<dbReference type="Gene3D" id="3.30.1370.10">
    <property type="entry name" value="K Homology domain, type 1"/>
    <property type="match status" value="1"/>
</dbReference>
<accession>A0ABQ7FVR0</accession>
<evidence type="ECO:0000313" key="5">
    <source>
        <dbReference type="Proteomes" id="UP000815325"/>
    </source>
</evidence>
<evidence type="ECO:0000256" key="1">
    <source>
        <dbReference type="PROSITE-ProRule" id="PRU00117"/>
    </source>
</evidence>
<comment type="caution">
    <text evidence="4">The sequence shown here is derived from an EMBL/GenBank/DDBJ whole genome shotgun (WGS) entry which is preliminary data.</text>
</comment>
<evidence type="ECO:0000313" key="4">
    <source>
        <dbReference type="EMBL" id="KAF5826433.1"/>
    </source>
</evidence>
<dbReference type="SUPFAM" id="SSF54791">
    <property type="entry name" value="Eukaryotic type KH-domain (KH-domain type I)"/>
    <property type="match status" value="1"/>
</dbReference>
<gene>
    <name evidence="4" type="ORF">DUNSADRAFT_3109</name>
</gene>
<dbReference type="Pfam" id="PF00013">
    <property type="entry name" value="KH_1"/>
    <property type="match status" value="1"/>
</dbReference>
<evidence type="ECO:0000256" key="2">
    <source>
        <dbReference type="SAM" id="MobiDB-lite"/>
    </source>
</evidence>
<dbReference type="PROSITE" id="PS50084">
    <property type="entry name" value="KH_TYPE_1"/>
    <property type="match status" value="1"/>
</dbReference>
<name>A0ABQ7FVR0_DUNSA</name>
<reference evidence="4" key="1">
    <citation type="submission" date="2017-08" db="EMBL/GenBank/DDBJ databases">
        <authorList>
            <person name="Polle J.E."/>
            <person name="Barry K."/>
            <person name="Cushman J."/>
            <person name="Schmutz J."/>
            <person name="Tran D."/>
            <person name="Hathwaick L.T."/>
            <person name="Yim W.C."/>
            <person name="Jenkins J."/>
            <person name="Mckie-Krisberg Z.M."/>
            <person name="Prochnik S."/>
            <person name="Lindquist E."/>
            <person name="Dockter R.B."/>
            <person name="Adam C."/>
            <person name="Molina H."/>
            <person name="Bunkerborg J."/>
            <person name="Jin E."/>
            <person name="Buchheim M."/>
            <person name="Magnuson J."/>
        </authorList>
    </citation>
    <scope>NUCLEOTIDE SEQUENCE</scope>
    <source>
        <strain evidence="4">CCAP 19/18</strain>
    </source>
</reference>
<keyword evidence="1" id="KW-0694">RNA-binding</keyword>
<dbReference type="InterPro" id="IPR004088">
    <property type="entry name" value="KH_dom_type_1"/>
</dbReference>
<feature type="region of interest" description="Disordered" evidence="2">
    <location>
        <begin position="163"/>
        <end position="186"/>
    </location>
</feature>
<dbReference type="SMART" id="SM00322">
    <property type="entry name" value="KH"/>
    <property type="match status" value="1"/>
</dbReference>
<evidence type="ECO:0000259" key="3">
    <source>
        <dbReference type="SMART" id="SM00322"/>
    </source>
</evidence>
<keyword evidence="5" id="KW-1185">Reference proteome</keyword>
<dbReference type="EMBL" id="MU070931">
    <property type="protein sequence ID" value="KAF5826433.1"/>
    <property type="molecule type" value="Genomic_DNA"/>
</dbReference>
<dbReference type="Proteomes" id="UP000815325">
    <property type="component" value="Unassembled WGS sequence"/>
</dbReference>
<sequence>MSEQCSQAITKTISVKQEHVGLLIGKEGKHLRLIRDISGAEISLQNARTSSPSSLCITATTPQQMSLAVQLATSACNSGFILLYSSANCPVHAKDVRDVELNWGVSIRLIDPAPPDTCLQALILPRSKGDAGNVHGAALELLKSQRERKAAMHIESSKLAKLKHRAGLANQKQGRKEVGSKANRKG</sequence>
<dbReference type="InterPro" id="IPR004087">
    <property type="entry name" value="KH_dom"/>
</dbReference>
<dbReference type="InterPro" id="IPR036612">
    <property type="entry name" value="KH_dom_type_1_sf"/>
</dbReference>
<feature type="domain" description="K Homology" evidence="3">
    <location>
        <begin position="7"/>
        <end position="77"/>
    </location>
</feature>